<organism evidence="4 5">
    <name type="scientific">Pomacea canaliculata</name>
    <name type="common">Golden apple snail</name>
    <dbReference type="NCBI Taxonomy" id="400727"/>
    <lineage>
        <taxon>Eukaryota</taxon>
        <taxon>Metazoa</taxon>
        <taxon>Spiralia</taxon>
        <taxon>Lophotrochozoa</taxon>
        <taxon>Mollusca</taxon>
        <taxon>Gastropoda</taxon>
        <taxon>Caenogastropoda</taxon>
        <taxon>Architaenioglossa</taxon>
        <taxon>Ampullarioidea</taxon>
        <taxon>Ampullariidae</taxon>
        <taxon>Pomacea</taxon>
    </lineage>
</organism>
<evidence type="ECO:0000256" key="2">
    <source>
        <dbReference type="ARBA" id="ARBA00022525"/>
    </source>
</evidence>
<evidence type="ECO:0000259" key="3">
    <source>
        <dbReference type="PROSITE" id="PS50871"/>
    </source>
</evidence>
<dbReference type="InterPro" id="IPR050392">
    <property type="entry name" value="Collagen/C1q_domain"/>
</dbReference>
<feature type="domain" description="C1q" evidence="3">
    <location>
        <begin position="58"/>
        <end position="184"/>
    </location>
</feature>
<name>A0A2T7NM11_POMCA</name>
<protein>
    <recommendedName>
        <fullName evidence="3">C1q domain-containing protein</fullName>
    </recommendedName>
</protein>
<dbReference type="InterPro" id="IPR001073">
    <property type="entry name" value="C1q_dom"/>
</dbReference>
<dbReference type="EMBL" id="PZQS01000011">
    <property type="protein sequence ID" value="PVD22201.1"/>
    <property type="molecule type" value="Genomic_DNA"/>
</dbReference>
<comment type="subcellular location">
    <subcellularLocation>
        <location evidence="1">Secreted</location>
    </subcellularLocation>
</comment>
<evidence type="ECO:0000313" key="4">
    <source>
        <dbReference type="EMBL" id="PVD22201.1"/>
    </source>
</evidence>
<dbReference type="SUPFAM" id="SSF49842">
    <property type="entry name" value="TNF-like"/>
    <property type="match status" value="1"/>
</dbReference>
<evidence type="ECO:0000256" key="1">
    <source>
        <dbReference type="ARBA" id="ARBA00004613"/>
    </source>
</evidence>
<gene>
    <name evidence="4" type="ORF">C0Q70_18007</name>
</gene>
<dbReference type="PANTHER" id="PTHR15427:SF2">
    <property type="entry name" value="EMILIN-3"/>
    <property type="match status" value="1"/>
</dbReference>
<dbReference type="GO" id="GO:0031012">
    <property type="term" value="C:extracellular matrix"/>
    <property type="evidence" value="ECO:0007669"/>
    <property type="project" value="TreeGrafter"/>
</dbReference>
<accession>A0A2T7NM11</accession>
<dbReference type="InterPro" id="IPR008983">
    <property type="entry name" value="Tumour_necrosis_fac-like_dom"/>
</dbReference>
<proteinExistence type="predicted"/>
<evidence type="ECO:0000313" key="5">
    <source>
        <dbReference type="Proteomes" id="UP000245119"/>
    </source>
</evidence>
<dbReference type="PANTHER" id="PTHR15427">
    <property type="entry name" value="EMILIN ELASTIN MICROFIBRIL INTERFACE-LOCATED PROTEIN ELASTIN MICROFIBRIL INTERFACER"/>
    <property type="match status" value="1"/>
</dbReference>
<comment type="caution">
    <text evidence="4">The sequence shown here is derived from an EMBL/GenBank/DDBJ whole genome shotgun (WGS) entry which is preliminary data.</text>
</comment>
<dbReference type="AlphaFoldDB" id="A0A2T7NM11"/>
<dbReference type="Gene3D" id="2.60.120.40">
    <property type="match status" value="1"/>
</dbReference>
<dbReference type="Pfam" id="PF00386">
    <property type="entry name" value="C1q"/>
    <property type="match status" value="1"/>
</dbReference>
<dbReference type="SMART" id="SM00110">
    <property type="entry name" value="C1Q"/>
    <property type="match status" value="1"/>
</dbReference>
<dbReference type="Proteomes" id="UP000245119">
    <property type="component" value="Linkage Group LG11"/>
</dbReference>
<keyword evidence="2" id="KW-0964">Secreted</keyword>
<dbReference type="OrthoDB" id="6154955at2759"/>
<dbReference type="PROSITE" id="PS50871">
    <property type="entry name" value="C1Q"/>
    <property type="match status" value="1"/>
</dbReference>
<reference evidence="4 5" key="1">
    <citation type="submission" date="2018-04" db="EMBL/GenBank/DDBJ databases">
        <title>The genome of golden apple snail Pomacea canaliculata provides insight into stress tolerance and invasive adaptation.</title>
        <authorList>
            <person name="Liu C."/>
            <person name="Liu B."/>
            <person name="Ren Y."/>
            <person name="Zhang Y."/>
            <person name="Wang H."/>
            <person name="Li S."/>
            <person name="Jiang F."/>
            <person name="Yin L."/>
            <person name="Zhang G."/>
            <person name="Qian W."/>
            <person name="Fan W."/>
        </authorList>
    </citation>
    <scope>NUCLEOTIDE SEQUENCE [LARGE SCALE GENOMIC DNA]</scope>
    <source>
        <strain evidence="4">SZHN2017</strain>
        <tissue evidence="4">Muscle</tissue>
    </source>
</reference>
<keyword evidence="5" id="KW-1185">Reference proteome</keyword>
<dbReference type="GO" id="GO:0005576">
    <property type="term" value="C:extracellular region"/>
    <property type="evidence" value="ECO:0007669"/>
    <property type="project" value="UniProtKB-SubCell"/>
</dbReference>
<sequence>MDECESGDTEPILKRYNDVTMATLDKYTGEWLAISGDCDGGRKWREGKKATKSFERDRLERHVFFMATTSLTTLPSGALVFGEIRANTGGAYNPATGVFTAPVAGLYLFTVQTYIRVSGRAKLELRVNGSWILRAKTGYGDDESNQFVYPLYLNSGDKTLNAGAGSDRYLQVGVRQAAKSLLLL</sequence>